<reference evidence="15" key="1">
    <citation type="submission" date="2023-03" db="EMBL/GenBank/DDBJ databases">
        <authorList>
            <person name="Steffen K."/>
            <person name="Cardenas P."/>
        </authorList>
    </citation>
    <scope>NUCLEOTIDE SEQUENCE</scope>
</reference>
<sequence>MSGGLLRGLLLRPGGLGALRAVPRRTAVTTESGSILSRPERPYRSAGAVMVAIWAPPFIYGGAMIAKFFASWMEEMNIFVPDDDDDDD</sequence>
<feature type="transmembrane region" description="Helical" evidence="14">
    <location>
        <begin position="46"/>
        <end position="69"/>
    </location>
</feature>
<dbReference type="Pfam" id="PF10161">
    <property type="entry name" value="DDDD"/>
    <property type="match status" value="1"/>
</dbReference>
<keyword evidence="8 14" id="KW-0106">Calcium</keyword>
<dbReference type="GO" id="GO:0051560">
    <property type="term" value="P:mitochondrial calcium ion homeostasis"/>
    <property type="evidence" value="ECO:0007669"/>
    <property type="project" value="UniProtKB-UniRule"/>
</dbReference>
<dbReference type="GO" id="GO:0036444">
    <property type="term" value="P:calcium import into the mitochondrion"/>
    <property type="evidence" value="ECO:0007669"/>
    <property type="project" value="UniProtKB-UniRule"/>
</dbReference>
<comment type="function">
    <text evidence="14">Essential regulatory subunit of the mitochondrial calcium uniporter complex (uniplex), a complex that mediates calcium uptake into mitochondria.</text>
</comment>
<accession>A0AA35X435</accession>
<evidence type="ECO:0000256" key="10">
    <source>
        <dbReference type="ARBA" id="ARBA00022989"/>
    </source>
</evidence>
<keyword evidence="10 14" id="KW-1133">Transmembrane helix</keyword>
<name>A0AA35X435_GEOBA</name>
<dbReference type="GO" id="GO:1990246">
    <property type="term" value="C:uniplex complex"/>
    <property type="evidence" value="ECO:0007669"/>
    <property type="project" value="UniProtKB-UniRule"/>
</dbReference>
<keyword evidence="4 14" id="KW-0813">Transport</keyword>
<evidence type="ECO:0000256" key="3">
    <source>
        <dbReference type="ARBA" id="ARBA00022180"/>
    </source>
</evidence>
<gene>
    <name evidence="15" type="ORF">GBAR_LOCUS24761</name>
</gene>
<comment type="similarity">
    <text evidence="2 14">Belongs to the SMDT1/EMRE family.</text>
</comment>
<evidence type="ECO:0000256" key="13">
    <source>
        <dbReference type="ARBA" id="ARBA00023136"/>
    </source>
</evidence>
<proteinExistence type="inferred from homology"/>
<dbReference type="PANTHER" id="PTHR33904">
    <property type="entry name" value="ESSENTIAL MCU REGULATOR, MITOCHONDRIAL"/>
    <property type="match status" value="1"/>
</dbReference>
<comment type="subcellular location">
    <subcellularLocation>
        <location evidence="1 14">Mitochondrion inner membrane</location>
        <topology evidence="1 14">Single-pass membrane protein</topology>
    </subcellularLocation>
</comment>
<comment type="caution">
    <text evidence="15">The sequence shown here is derived from an EMBL/GenBank/DDBJ whole genome shotgun (WGS) entry which is preliminary data.</text>
</comment>
<keyword evidence="9 14" id="KW-0809">Transit peptide</keyword>
<dbReference type="PANTHER" id="PTHR33904:SF1">
    <property type="entry name" value="ESSENTIAL MCU REGULATOR, MITOCHONDRIAL"/>
    <property type="match status" value="1"/>
</dbReference>
<keyword evidence="6 14" id="KW-0812">Transmembrane</keyword>
<keyword evidence="5 14" id="KW-0109">Calcium transport</keyword>
<organism evidence="15 16">
    <name type="scientific">Geodia barretti</name>
    <name type="common">Barrett's horny sponge</name>
    <dbReference type="NCBI Taxonomy" id="519541"/>
    <lineage>
        <taxon>Eukaryota</taxon>
        <taxon>Metazoa</taxon>
        <taxon>Porifera</taxon>
        <taxon>Demospongiae</taxon>
        <taxon>Heteroscleromorpha</taxon>
        <taxon>Tetractinellida</taxon>
        <taxon>Astrophorina</taxon>
        <taxon>Geodiidae</taxon>
        <taxon>Geodia</taxon>
    </lineage>
</organism>
<dbReference type="AlphaFoldDB" id="A0AA35X435"/>
<keyword evidence="11 14" id="KW-0406">Ion transport</keyword>
<evidence type="ECO:0000313" key="15">
    <source>
        <dbReference type="EMBL" id="CAI8044663.1"/>
    </source>
</evidence>
<evidence type="ECO:0000256" key="14">
    <source>
        <dbReference type="RuleBase" id="RU369077"/>
    </source>
</evidence>
<evidence type="ECO:0000256" key="7">
    <source>
        <dbReference type="ARBA" id="ARBA00022792"/>
    </source>
</evidence>
<evidence type="ECO:0000256" key="8">
    <source>
        <dbReference type="ARBA" id="ARBA00022837"/>
    </source>
</evidence>
<evidence type="ECO:0000256" key="6">
    <source>
        <dbReference type="ARBA" id="ARBA00022692"/>
    </source>
</evidence>
<evidence type="ECO:0000256" key="11">
    <source>
        <dbReference type="ARBA" id="ARBA00023065"/>
    </source>
</evidence>
<keyword evidence="16" id="KW-1185">Reference proteome</keyword>
<dbReference type="InterPro" id="IPR018782">
    <property type="entry name" value="MCU_reg"/>
</dbReference>
<evidence type="ECO:0000256" key="12">
    <source>
        <dbReference type="ARBA" id="ARBA00023128"/>
    </source>
</evidence>
<dbReference type="Proteomes" id="UP001174909">
    <property type="component" value="Unassembled WGS sequence"/>
</dbReference>
<evidence type="ECO:0000256" key="4">
    <source>
        <dbReference type="ARBA" id="ARBA00022448"/>
    </source>
</evidence>
<keyword evidence="12 14" id="KW-0496">Mitochondrion</keyword>
<evidence type="ECO:0000256" key="5">
    <source>
        <dbReference type="ARBA" id="ARBA00022568"/>
    </source>
</evidence>
<protein>
    <recommendedName>
        <fullName evidence="3 14">Essential MCU regulator, mitochondrial</fullName>
    </recommendedName>
    <alternativeName>
        <fullName evidence="14">Single-pass membrane protein with aspartate-rich tail 1, mitochondrial</fullName>
    </alternativeName>
</protein>
<comment type="subunit">
    <text evidence="14">Component of the uniplex complex. Interacts (via the transmembrane region) with MCU (via the first transmembrane region); the interaction is direct.</text>
</comment>
<dbReference type="EMBL" id="CASHTH010003415">
    <property type="protein sequence ID" value="CAI8044663.1"/>
    <property type="molecule type" value="Genomic_DNA"/>
</dbReference>
<keyword evidence="13 14" id="KW-0472">Membrane</keyword>
<evidence type="ECO:0000313" key="16">
    <source>
        <dbReference type="Proteomes" id="UP001174909"/>
    </source>
</evidence>
<evidence type="ECO:0000256" key="9">
    <source>
        <dbReference type="ARBA" id="ARBA00022946"/>
    </source>
</evidence>
<keyword evidence="7 14" id="KW-0999">Mitochondrion inner membrane</keyword>
<evidence type="ECO:0000256" key="2">
    <source>
        <dbReference type="ARBA" id="ARBA00008958"/>
    </source>
</evidence>
<evidence type="ECO:0000256" key="1">
    <source>
        <dbReference type="ARBA" id="ARBA00004434"/>
    </source>
</evidence>